<dbReference type="InterPro" id="IPR050091">
    <property type="entry name" value="PKS_NRPS_Biosynth_Enz"/>
</dbReference>
<dbReference type="Gene3D" id="1.10.1240.100">
    <property type="match status" value="1"/>
</dbReference>
<organism evidence="6 7">
    <name type="scientific">Paenibacillus aurantiacus</name>
    <dbReference type="NCBI Taxonomy" id="1936118"/>
    <lineage>
        <taxon>Bacteria</taxon>
        <taxon>Bacillati</taxon>
        <taxon>Bacillota</taxon>
        <taxon>Bacilli</taxon>
        <taxon>Bacillales</taxon>
        <taxon>Paenibacillaceae</taxon>
        <taxon>Paenibacillus</taxon>
    </lineage>
</organism>
<sequence length="1208" mass="132275">MDNLARLILEQVASGRVSKEDGLALLKTLKREESDQVKDIAIIGMAVKLPGANDIDELWATLAEGNDAIRPLPSARQADSLPFVQAFTALRTEDIAFSHGGYLDTVDQFDYGLFQLSPKEAALMDPNQRLFLEAAWEAIEDAGYGGSRIEGTRTGVYLGYADWPVYGQYISKYQPGDIGTASIGNTPSIMASRISYMLDLQGPAFLVDTACSSSLVAIHLACMAIRRGECDMAIAGGVKLCLMPVDGVFEIGIESAARTTRAFDDRADGTVWGEGTAVYLLKPLEQALSDGDAIHAVIKGSAINNDGASAGITAPNAAAQERLLTQAWKDAGIDPATISYVEAHGTGTRLGDPIEADGLTRAFRRSTDRNQFCAIGSAKSNIGHLDAASGAAGLAKAVAALKNKAIPPTLHFTSPNRNIAFESSPLYVSEKLESWESEGPRRCGVSSFGFSGTNCHLVVEEAPVIREAEPGEAEDAELLTISARGPIALQALIGRYVTDLTVNPATLRQICYTANTGRGRHATRVAIVAKDKNELRGKLKKLLEQGLASYPEEGIYFGDRFGRPRSQPYGDSQAVSDIPAPAAFSPSTLGDADRAAQQAETTRGMQLGGQWDWAAKQFTQGLEPDWERLYENERISKARVPRYPFQRSRCWIAPALSAQGGNESPAASTMRADPPPTLVPVVLTGKEDGAYTNAEQRLGGLWASLLGHDALHVDDDFYDLGGNSILAIRLEVEAEKYGWRLTTDALNDNRTLRKSAAYIAAGEPAEVSLNDGPQAVEAKSNGPEHEADHACSADRHYMHSAADGARPAEGLIQQSAAKHASHSNEACQPTSATARAVEDMAAMPDLERTGRNEPGSTASTAVILSGIEPFNELYYRSCLYNSMFPAVRRLGGSILPFLLNDLLLYRIAETPDGRRLEVDYEAVQPMADVLRDMHLAADPHSDSTNLVNEARHHLAQGHPVVVWVDSYYESIRKDAYLKQHIDHTLLVYGYDDERELFHIVEHDRRENLSYRHCTLPYSDLAAAAEGFANRYLYRDEHRVTHYVMRRTDAPESDYAIQPDEAVQSADHLRHLFASSQLAHRDQLAQSMDALRRYAVEFRLVVTDEGTLKAMLDGLVQQLNDIILAKQVEQYRLARLFGAEDPLAVLASSVQQQWDTVRKGLVRYLYLPVYQPTAMQQLADRVDVLTETERQLCEQLIVRLETYLIQTTI</sequence>
<dbReference type="Pfam" id="PF22621">
    <property type="entry name" value="CurL-like_PKS_C"/>
    <property type="match status" value="1"/>
</dbReference>
<dbReference type="Pfam" id="PF02801">
    <property type="entry name" value="Ketoacyl-synt_C"/>
    <property type="match status" value="1"/>
</dbReference>
<comment type="caution">
    <text evidence="6">The sequence shown here is derived from an EMBL/GenBank/DDBJ whole genome shotgun (WGS) entry which is preliminary data.</text>
</comment>
<dbReference type="RefSeq" id="WP_377497638.1">
    <property type="nucleotide sequence ID" value="NZ_JBHMDO010000033.1"/>
</dbReference>
<dbReference type="InterPro" id="IPR020841">
    <property type="entry name" value="PKS_Beta-ketoAc_synthase_dom"/>
</dbReference>
<dbReference type="Proteomes" id="UP001589747">
    <property type="component" value="Unassembled WGS sequence"/>
</dbReference>
<evidence type="ECO:0000313" key="7">
    <source>
        <dbReference type="Proteomes" id="UP001589747"/>
    </source>
</evidence>
<name>A0ABV5KT34_9BACL</name>
<accession>A0ABV5KT34</accession>
<dbReference type="PANTHER" id="PTHR43775:SF37">
    <property type="entry name" value="SI:DKEY-61P9.11"/>
    <property type="match status" value="1"/>
</dbReference>
<dbReference type="Pfam" id="PF00109">
    <property type="entry name" value="ketoacyl-synt"/>
    <property type="match status" value="1"/>
</dbReference>
<keyword evidence="1" id="KW-0596">Phosphopantetheine</keyword>
<dbReference type="SUPFAM" id="SSF47336">
    <property type="entry name" value="ACP-like"/>
    <property type="match status" value="1"/>
</dbReference>
<evidence type="ECO:0000259" key="5">
    <source>
        <dbReference type="PROSITE" id="PS52004"/>
    </source>
</evidence>
<dbReference type="InterPro" id="IPR014031">
    <property type="entry name" value="Ketoacyl_synth_C"/>
</dbReference>
<keyword evidence="7" id="KW-1185">Reference proteome</keyword>
<reference evidence="6 7" key="1">
    <citation type="submission" date="2024-09" db="EMBL/GenBank/DDBJ databases">
        <authorList>
            <person name="Sun Q."/>
            <person name="Mori K."/>
        </authorList>
    </citation>
    <scope>NUCLEOTIDE SEQUENCE [LARGE SCALE GENOMIC DNA]</scope>
    <source>
        <strain evidence="6 7">TISTR 2452</strain>
    </source>
</reference>
<dbReference type="InterPro" id="IPR014030">
    <property type="entry name" value="Ketoacyl_synth_N"/>
</dbReference>
<evidence type="ECO:0000259" key="4">
    <source>
        <dbReference type="PROSITE" id="PS50075"/>
    </source>
</evidence>
<evidence type="ECO:0000256" key="3">
    <source>
        <dbReference type="ARBA" id="ARBA00022679"/>
    </source>
</evidence>
<gene>
    <name evidence="6" type="ORF">ACFFSY_20865</name>
</gene>
<dbReference type="InterPro" id="IPR018201">
    <property type="entry name" value="Ketoacyl_synth_AS"/>
</dbReference>
<dbReference type="PROSITE" id="PS52004">
    <property type="entry name" value="KS3_2"/>
    <property type="match status" value="1"/>
</dbReference>
<dbReference type="CDD" id="cd00833">
    <property type="entry name" value="PKS"/>
    <property type="match status" value="1"/>
</dbReference>
<dbReference type="PROSITE" id="PS50075">
    <property type="entry name" value="CARRIER"/>
    <property type="match status" value="1"/>
</dbReference>
<evidence type="ECO:0000313" key="6">
    <source>
        <dbReference type="EMBL" id="MFB9328390.1"/>
    </source>
</evidence>
<dbReference type="PANTHER" id="PTHR43775">
    <property type="entry name" value="FATTY ACID SYNTHASE"/>
    <property type="match status" value="1"/>
</dbReference>
<dbReference type="Pfam" id="PF00550">
    <property type="entry name" value="PP-binding"/>
    <property type="match status" value="1"/>
</dbReference>
<dbReference type="InterPro" id="IPR016039">
    <property type="entry name" value="Thiolase-like"/>
</dbReference>
<dbReference type="InterPro" id="IPR026935">
    <property type="entry name" value="BtrH_N"/>
</dbReference>
<proteinExistence type="predicted"/>
<dbReference type="Gene3D" id="3.40.47.10">
    <property type="match status" value="1"/>
</dbReference>
<dbReference type="Gene3D" id="3.90.70.10">
    <property type="entry name" value="Cysteine proteinases"/>
    <property type="match status" value="1"/>
</dbReference>
<keyword evidence="3" id="KW-0808">Transferase</keyword>
<dbReference type="SMART" id="SM00825">
    <property type="entry name" value="PKS_KS"/>
    <property type="match status" value="1"/>
</dbReference>
<dbReference type="Gene3D" id="1.10.1200.10">
    <property type="entry name" value="ACP-like"/>
    <property type="match status" value="1"/>
</dbReference>
<dbReference type="SUPFAM" id="SSF53901">
    <property type="entry name" value="Thiolase-like"/>
    <property type="match status" value="1"/>
</dbReference>
<feature type="domain" description="Ketosynthase family 3 (KS3)" evidence="5">
    <location>
        <begin position="37"/>
        <end position="461"/>
    </location>
</feature>
<keyword evidence="2" id="KW-0597">Phosphoprotein</keyword>
<evidence type="ECO:0000256" key="1">
    <source>
        <dbReference type="ARBA" id="ARBA00022450"/>
    </source>
</evidence>
<dbReference type="EMBL" id="JBHMDO010000033">
    <property type="protein sequence ID" value="MFB9328390.1"/>
    <property type="molecule type" value="Genomic_DNA"/>
</dbReference>
<dbReference type="InterPro" id="IPR036736">
    <property type="entry name" value="ACP-like_sf"/>
</dbReference>
<dbReference type="PROSITE" id="PS00606">
    <property type="entry name" value="KS3_1"/>
    <property type="match status" value="1"/>
</dbReference>
<evidence type="ECO:0000256" key="2">
    <source>
        <dbReference type="ARBA" id="ARBA00022553"/>
    </source>
</evidence>
<dbReference type="Pfam" id="PF14399">
    <property type="entry name" value="BtrH_N"/>
    <property type="match status" value="1"/>
</dbReference>
<dbReference type="InterPro" id="IPR009081">
    <property type="entry name" value="PP-bd_ACP"/>
</dbReference>
<feature type="domain" description="Carrier" evidence="4">
    <location>
        <begin position="689"/>
        <end position="763"/>
    </location>
</feature>
<protein>
    <submittedName>
        <fullName evidence="6">Beta-ketoacyl synthase N-terminal-like domain-containing protein</fullName>
    </submittedName>
</protein>